<dbReference type="OrthoDB" id="447637at2759"/>
<dbReference type="PANTHER" id="PTHR15316">
    <property type="entry name" value="SPLICEOSOME ASSOCIATED PROTEIN 114/SWAP SPLICING FACTOR-RELATED"/>
    <property type="match status" value="1"/>
</dbReference>
<proteinExistence type="predicted"/>
<dbReference type="EMBL" id="KV454539">
    <property type="protein sequence ID" value="ODV68447.1"/>
    <property type="molecule type" value="Genomic_DNA"/>
</dbReference>
<dbReference type="SMART" id="SM00648">
    <property type="entry name" value="SWAP"/>
    <property type="match status" value="2"/>
</dbReference>
<evidence type="ECO:0000256" key="4">
    <source>
        <dbReference type="ARBA" id="ARBA00022737"/>
    </source>
</evidence>
<keyword evidence="3" id="KW-0747">Spliceosome</keyword>
<dbReference type="STRING" id="984485.A0A1E4RMF2"/>
<evidence type="ECO:0000256" key="7">
    <source>
        <dbReference type="SAM" id="MobiDB-lite"/>
    </source>
</evidence>
<evidence type="ECO:0000256" key="6">
    <source>
        <dbReference type="ARBA" id="ARBA00023242"/>
    </source>
</evidence>
<dbReference type="GO" id="GO:0000381">
    <property type="term" value="P:regulation of alternative mRNA splicing, via spliceosome"/>
    <property type="evidence" value="ECO:0007669"/>
    <property type="project" value="TreeGrafter"/>
</dbReference>
<dbReference type="Pfam" id="PF01805">
    <property type="entry name" value="Surp"/>
    <property type="match status" value="2"/>
</dbReference>
<keyword evidence="5" id="KW-0508">mRNA splicing</keyword>
<sequence length="405" mass="47127">MVDFVEGIPIPPEKIKETIDKTAGYVLKNGETFEDRLKNSDENGQFAFLKDENEYNPYYRWKLSGGEDQKKAETENTSVEERPVAEIPKPIDLEFLTELPPISALDLDIIKLTALFSARNSGYGPALLRYQTGKGNKHQFEFLKEAHSFHPLYKNLVKQYQKLIQLYESPELLGDLMTRLKESDKLFDNAYARAQYKKQHKDRIKDANNQKQERQIQFASIDWQDFRIVGKVYFDAIDEVTELSTPLSREDLIYRSLQAKNKEMELQKVKPVIKKPKEVTPKSKDISSEQVTSKEATPKEATPVPKGMKIKAAGESRLKNRKTNISNKMIRCPLTNELVPEDEFDNHLRTKLRDPRYEEQQNNFIKKNFLHESNLTNDQVYENIKRLAKKRTGEEVETDKRQHIT</sequence>
<dbReference type="AlphaFoldDB" id="A0A1E4RMF2"/>
<evidence type="ECO:0000256" key="2">
    <source>
        <dbReference type="ARBA" id="ARBA00022664"/>
    </source>
</evidence>
<reference evidence="10" key="1">
    <citation type="submission" date="2016-05" db="EMBL/GenBank/DDBJ databases">
        <title>Comparative genomics of biotechnologically important yeasts.</title>
        <authorList>
            <consortium name="DOE Joint Genome Institute"/>
            <person name="Riley R."/>
            <person name="Haridas S."/>
            <person name="Wolfe K.H."/>
            <person name="Lopes M.R."/>
            <person name="Hittinger C.T."/>
            <person name="Goker M."/>
            <person name="Salamov A."/>
            <person name="Wisecaver J."/>
            <person name="Long T.M."/>
            <person name="Aerts A.L."/>
            <person name="Barry K."/>
            <person name="Choi C."/>
            <person name="Clum A."/>
            <person name="Coughlan A.Y."/>
            <person name="Deshpande S."/>
            <person name="Douglass A.P."/>
            <person name="Hanson S.J."/>
            <person name="Klenk H.-P."/>
            <person name="Labutti K."/>
            <person name="Lapidus A."/>
            <person name="Lindquist E."/>
            <person name="Lipzen A."/>
            <person name="Meier-Kolthoff J.P."/>
            <person name="Ohm R.A."/>
            <person name="Otillar R.P."/>
            <person name="Pangilinan J."/>
            <person name="Peng Y."/>
            <person name="Rokas A."/>
            <person name="Rosa C.A."/>
            <person name="Scheuner C."/>
            <person name="Sibirny A.A."/>
            <person name="Slot J.C."/>
            <person name="Stielow J.B."/>
            <person name="Sun H."/>
            <person name="Kurtzman C.P."/>
            <person name="Blackwell M."/>
            <person name="Grigoriev I.V."/>
            <person name="Jeffries T.W."/>
        </authorList>
    </citation>
    <scope>NUCLEOTIDE SEQUENCE [LARGE SCALE GENOMIC DNA]</scope>
    <source>
        <strain evidence="10">NRRL Y-1933</strain>
    </source>
</reference>
<keyword evidence="2" id="KW-0507">mRNA processing</keyword>
<evidence type="ECO:0000313" key="10">
    <source>
        <dbReference type="Proteomes" id="UP000095085"/>
    </source>
</evidence>
<organism evidence="9 10">
    <name type="scientific">Hyphopichia burtonii NRRL Y-1933</name>
    <dbReference type="NCBI Taxonomy" id="984485"/>
    <lineage>
        <taxon>Eukaryota</taxon>
        <taxon>Fungi</taxon>
        <taxon>Dikarya</taxon>
        <taxon>Ascomycota</taxon>
        <taxon>Saccharomycotina</taxon>
        <taxon>Pichiomycetes</taxon>
        <taxon>Debaryomycetaceae</taxon>
        <taxon>Hyphopichia</taxon>
    </lineage>
</organism>
<protein>
    <recommendedName>
        <fullName evidence="8">SURP motif domain-containing protein</fullName>
    </recommendedName>
</protein>
<dbReference type="GeneID" id="30996677"/>
<evidence type="ECO:0000259" key="8">
    <source>
        <dbReference type="PROSITE" id="PS50128"/>
    </source>
</evidence>
<dbReference type="GO" id="GO:0071013">
    <property type="term" value="C:catalytic step 2 spliceosome"/>
    <property type="evidence" value="ECO:0007669"/>
    <property type="project" value="TreeGrafter"/>
</dbReference>
<dbReference type="Proteomes" id="UP000095085">
    <property type="component" value="Unassembled WGS sequence"/>
</dbReference>
<dbReference type="PANTHER" id="PTHR15316:SF1">
    <property type="entry name" value="SPLICING FACTOR 3A SUBUNIT 1"/>
    <property type="match status" value="1"/>
</dbReference>
<evidence type="ECO:0000256" key="3">
    <source>
        <dbReference type="ARBA" id="ARBA00022728"/>
    </source>
</evidence>
<feature type="domain" description="SURP motif" evidence="8">
    <location>
        <begin position="18"/>
        <end position="59"/>
    </location>
</feature>
<dbReference type="RefSeq" id="XP_020077514.1">
    <property type="nucleotide sequence ID" value="XM_020222128.1"/>
</dbReference>
<comment type="subcellular location">
    <subcellularLocation>
        <location evidence="1">Nucleus</location>
    </subcellularLocation>
</comment>
<feature type="region of interest" description="Disordered" evidence="7">
    <location>
        <begin position="276"/>
        <end position="305"/>
    </location>
</feature>
<dbReference type="InterPro" id="IPR035967">
    <property type="entry name" value="SWAP/Surp_sf"/>
</dbReference>
<dbReference type="InterPro" id="IPR000061">
    <property type="entry name" value="Surp"/>
</dbReference>
<dbReference type="PROSITE" id="PS50128">
    <property type="entry name" value="SURP"/>
    <property type="match status" value="2"/>
</dbReference>
<evidence type="ECO:0000256" key="1">
    <source>
        <dbReference type="ARBA" id="ARBA00004123"/>
    </source>
</evidence>
<evidence type="ECO:0000256" key="5">
    <source>
        <dbReference type="ARBA" id="ARBA00023187"/>
    </source>
</evidence>
<accession>A0A1E4RMF2</accession>
<keyword evidence="10" id="KW-1185">Reference proteome</keyword>
<dbReference type="GO" id="GO:0045292">
    <property type="term" value="P:mRNA cis splicing, via spliceosome"/>
    <property type="evidence" value="ECO:0007669"/>
    <property type="project" value="InterPro"/>
</dbReference>
<dbReference type="Gene3D" id="1.10.10.790">
    <property type="entry name" value="Surp module"/>
    <property type="match status" value="2"/>
</dbReference>
<keyword evidence="6" id="KW-0539">Nucleus</keyword>
<gene>
    <name evidence="9" type="ORF">HYPBUDRAFT_155560</name>
</gene>
<dbReference type="GO" id="GO:0071004">
    <property type="term" value="C:U2-type prespliceosome"/>
    <property type="evidence" value="ECO:0007669"/>
    <property type="project" value="TreeGrafter"/>
</dbReference>
<evidence type="ECO:0000313" key="9">
    <source>
        <dbReference type="EMBL" id="ODV68447.1"/>
    </source>
</evidence>
<dbReference type="Pfam" id="PF12230">
    <property type="entry name" value="PRP21_like_P"/>
    <property type="match status" value="1"/>
</dbReference>
<dbReference type="InterPro" id="IPR022030">
    <property type="entry name" value="SF3A1_dom"/>
</dbReference>
<feature type="domain" description="SURP motif" evidence="8">
    <location>
        <begin position="109"/>
        <end position="153"/>
    </location>
</feature>
<dbReference type="SUPFAM" id="SSF109905">
    <property type="entry name" value="Surp module (SWAP domain)"/>
    <property type="match status" value="2"/>
</dbReference>
<dbReference type="GO" id="GO:0005686">
    <property type="term" value="C:U2 snRNP"/>
    <property type="evidence" value="ECO:0007669"/>
    <property type="project" value="TreeGrafter"/>
</dbReference>
<dbReference type="InterPro" id="IPR045146">
    <property type="entry name" value="SF3A1"/>
</dbReference>
<dbReference type="GO" id="GO:0003723">
    <property type="term" value="F:RNA binding"/>
    <property type="evidence" value="ECO:0007669"/>
    <property type="project" value="InterPro"/>
</dbReference>
<feature type="compositionally biased region" description="Basic and acidic residues" evidence="7">
    <location>
        <begin position="276"/>
        <end position="287"/>
    </location>
</feature>
<keyword evidence="4" id="KW-0677">Repeat</keyword>
<name>A0A1E4RMF2_9ASCO</name>